<dbReference type="EMBL" id="KB206483">
    <property type="protein sequence ID" value="ELP90858.1"/>
    <property type="molecule type" value="Genomic_DNA"/>
</dbReference>
<dbReference type="AlphaFoldDB" id="A0A0A1U7L5"/>
<reference evidence="1 2" key="1">
    <citation type="submission" date="2012-10" db="EMBL/GenBank/DDBJ databases">
        <authorList>
            <person name="Zafar N."/>
            <person name="Inman J."/>
            <person name="Hall N."/>
            <person name="Lorenzi H."/>
            <person name="Caler E."/>
        </authorList>
    </citation>
    <scope>NUCLEOTIDE SEQUENCE [LARGE SCALE GENOMIC DNA]</scope>
    <source>
        <strain evidence="1 2">IP1</strain>
    </source>
</reference>
<gene>
    <name evidence="1" type="ORF">EIN_359410</name>
</gene>
<proteinExistence type="predicted"/>
<accession>A0A0A1U7L5</accession>
<sequence>MSKESDTIDQTTHLDDCYLNIFKTPSPDKNSAFECYLKVKKEQKLVENLAIHSIDHFVVPKIGEVDFPMNLVCHVVPIGEFGKMNISDFHEIWVRLGRFAKTISEIKSLLPIVFNKSTQIGNSIEKKYSSNITSVMYIYEQKVQQFREYFPMSRTTLHFPANYTYNGLMPNWDDSEGNLSPYIAKLREVDTVWKFLGNWDLTWNEPYNVAYQKALLKKIEEEKAYFKAVVSVDDWMLICFKYCTKIIVENALKSERDINLIQPSEIKNDDIPITVALIRKFEGCVYSHIKCQNVQMNVVLEKDGEYGVFAAWLCAKCIESLPESTVSIGKEVQQTPKNTKKSGLLIALGRETDKGFNGFLILRSMYITTKKKHLI</sequence>
<dbReference type="Proteomes" id="UP000014680">
    <property type="component" value="Unassembled WGS sequence"/>
</dbReference>
<evidence type="ECO:0000313" key="2">
    <source>
        <dbReference type="Proteomes" id="UP000014680"/>
    </source>
</evidence>
<dbReference type="VEuPathDB" id="AmoebaDB:EIN_359410"/>
<keyword evidence="2" id="KW-1185">Reference proteome</keyword>
<name>A0A0A1U7L5_ENTIV</name>
<dbReference type="KEGG" id="eiv:EIN_359410"/>
<protein>
    <submittedName>
        <fullName evidence="1">Uncharacterized protein</fullName>
    </submittedName>
</protein>
<dbReference type="RefSeq" id="XP_004257629.1">
    <property type="nucleotide sequence ID" value="XM_004257581.1"/>
</dbReference>
<dbReference type="GeneID" id="14889844"/>
<evidence type="ECO:0000313" key="1">
    <source>
        <dbReference type="EMBL" id="ELP90858.1"/>
    </source>
</evidence>
<organism evidence="1 2">
    <name type="scientific">Entamoeba invadens IP1</name>
    <dbReference type="NCBI Taxonomy" id="370355"/>
    <lineage>
        <taxon>Eukaryota</taxon>
        <taxon>Amoebozoa</taxon>
        <taxon>Evosea</taxon>
        <taxon>Archamoebae</taxon>
        <taxon>Mastigamoebida</taxon>
        <taxon>Entamoebidae</taxon>
        <taxon>Entamoeba</taxon>
    </lineage>
</organism>